<dbReference type="EMBL" id="NPHW01004946">
    <property type="protein sequence ID" value="OXV07301.1"/>
    <property type="molecule type" value="Genomic_DNA"/>
</dbReference>
<evidence type="ECO:0000256" key="6">
    <source>
        <dbReference type="ARBA" id="ARBA00023098"/>
    </source>
</evidence>
<evidence type="ECO:0000256" key="8">
    <source>
        <dbReference type="RuleBase" id="RU361235"/>
    </source>
</evidence>
<comment type="similarity">
    <text evidence="2 8">Belongs to the type-B carboxylesterase/lipase family.</text>
</comment>
<dbReference type="InterPro" id="IPR002018">
    <property type="entry name" value="CarbesteraseB"/>
</dbReference>
<keyword evidence="5 8" id="KW-0378">Hydrolase</keyword>
<dbReference type="GO" id="GO:0006629">
    <property type="term" value="P:lipid metabolic process"/>
    <property type="evidence" value="ECO:0007669"/>
    <property type="project" value="UniProtKB-KW"/>
</dbReference>
<proteinExistence type="inferred from homology"/>
<evidence type="ECO:0000256" key="2">
    <source>
        <dbReference type="ARBA" id="ARBA00005964"/>
    </source>
</evidence>
<dbReference type="InterPro" id="IPR029058">
    <property type="entry name" value="AB_hydrolase_fold"/>
</dbReference>
<dbReference type="FunFam" id="3.40.50.1820:FF:000213">
    <property type="entry name" value="Carboxylic ester hydrolase"/>
    <property type="match status" value="1"/>
</dbReference>
<feature type="domain" description="Carboxylesterase type B" evidence="9">
    <location>
        <begin position="38"/>
        <end position="544"/>
    </location>
</feature>
<dbReference type="Gene3D" id="3.40.50.1820">
    <property type="entry name" value="alpha/beta hydrolase"/>
    <property type="match status" value="1"/>
</dbReference>
<evidence type="ECO:0000256" key="7">
    <source>
        <dbReference type="ARBA" id="ARBA00023180"/>
    </source>
</evidence>
<keyword evidence="3" id="KW-0964">Secreted</keyword>
<dbReference type="InterPro" id="IPR019819">
    <property type="entry name" value="Carboxylesterase_B_CS"/>
</dbReference>
<evidence type="ECO:0000313" key="11">
    <source>
        <dbReference type="Proteomes" id="UP000243515"/>
    </source>
</evidence>
<evidence type="ECO:0000259" key="9">
    <source>
        <dbReference type="Pfam" id="PF00135"/>
    </source>
</evidence>
<keyword evidence="6" id="KW-0443">Lipid metabolism</keyword>
<gene>
    <name evidence="10" type="ORF">Egran_04934</name>
</gene>
<evidence type="ECO:0000256" key="5">
    <source>
        <dbReference type="ARBA" id="ARBA00022801"/>
    </source>
</evidence>
<evidence type="ECO:0000256" key="1">
    <source>
        <dbReference type="ARBA" id="ARBA00004613"/>
    </source>
</evidence>
<comment type="caution">
    <text evidence="10">The sequence shown here is derived from an EMBL/GenBank/DDBJ whole genome shotgun (WGS) entry which is preliminary data.</text>
</comment>
<name>A0A232LSZ3_9EURO</name>
<reference evidence="10 11" key="1">
    <citation type="journal article" date="2015" name="Environ. Microbiol.">
        <title>Metagenome sequence of Elaphomyces granulatus from sporocarp tissue reveals Ascomycota ectomycorrhizal fingerprints of genome expansion and a Proteobacteria-rich microbiome.</title>
        <authorList>
            <person name="Quandt C.A."/>
            <person name="Kohler A."/>
            <person name="Hesse C.N."/>
            <person name="Sharpton T.J."/>
            <person name="Martin F."/>
            <person name="Spatafora J.W."/>
        </authorList>
    </citation>
    <scope>NUCLEOTIDE SEQUENCE [LARGE SCALE GENOMIC DNA]</scope>
    <source>
        <strain evidence="10 11">OSC145934</strain>
    </source>
</reference>
<protein>
    <recommendedName>
        <fullName evidence="8">Carboxylic ester hydrolase</fullName>
        <ecNumber evidence="8">3.1.1.-</ecNumber>
    </recommendedName>
</protein>
<dbReference type="PROSITE" id="PS00941">
    <property type="entry name" value="CARBOXYLESTERASE_B_2"/>
    <property type="match status" value="1"/>
</dbReference>
<organism evidence="10 11">
    <name type="scientific">Elaphomyces granulatus</name>
    <dbReference type="NCBI Taxonomy" id="519963"/>
    <lineage>
        <taxon>Eukaryota</taxon>
        <taxon>Fungi</taxon>
        <taxon>Dikarya</taxon>
        <taxon>Ascomycota</taxon>
        <taxon>Pezizomycotina</taxon>
        <taxon>Eurotiomycetes</taxon>
        <taxon>Eurotiomycetidae</taxon>
        <taxon>Eurotiales</taxon>
        <taxon>Elaphomycetaceae</taxon>
        <taxon>Elaphomyces</taxon>
    </lineage>
</organism>
<dbReference type="GO" id="GO:0016787">
    <property type="term" value="F:hydrolase activity"/>
    <property type="evidence" value="ECO:0007669"/>
    <property type="project" value="UniProtKB-KW"/>
</dbReference>
<dbReference type="Proteomes" id="UP000243515">
    <property type="component" value="Unassembled WGS sequence"/>
</dbReference>
<keyword evidence="7" id="KW-0325">Glycoprotein</keyword>
<accession>A0A232LSZ3</accession>
<feature type="chain" id="PRO_5011826339" description="Carboxylic ester hydrolase" evidence="8">
    <location>
        <begin position="18"/>
        <end position="569"/>
    </location>
</feature>
<feature type="signal peptide" evidence="8">
    <location>
        <begin position="1"/>
        <end position="17"/>
    </location>
</feature>
<dbReference type="OrthoDB" id="408631at2759"/>
<comment type="subcellular location">
    <subcellularLocation>
        <location evidence="1">Secreted</location>
    </subcellularLocation>
</comment>
<dbReference type="InterPro" id="IPR050309">
    <property type="entry name" value="Type-B_Carboxylest/Lipase"/>
</dbReference>
<keyword evidence="11" id="KW-1185">Reference proteome</keyword>
<evidence type="ECO:0000313" key="10">
    <source>
        <dbReference type="EMBL" id="OXV07301.1"/>
    </source>
</evidence>
<dbReference type="InterPro" id="IPR019826">
    <property type="entry name" value="Carboxylesterase_B_AS"/>
</dbReference>
<dbReference type="PANTHER" id="PTHR11559">
    <property type="entry name" value="CARBOXYLESTERASE"/>
    <property type="match status" value="1"/>
</dbReference>
<dbReference type="PROSITE" id="PS00122">
    <property type="entry name" value="CARBOXYLESTERASE_B_1"/>
    <property type="match status" value="1"/>
</dbReference>
<dbReference type="SUPFAM" id="SSF53474">
    <property type="entry name" value="alpha/beta-Hydrolases"/>
    <property type="match status" value="1"/>
</dbReference>
<dbReference type="Pfam" id="PF00135">
    <property type="entry name" value="COesterase"/>
    <property type="match status" value="1"/>
</dbReference>
<keyword evidence="4 8" id="KW-0732">Signal</keyword>
<dbReference type="GO" id="GO:0005576">
    <property type="term" value="C:extracellular region"/>
    <property type="evidence" value="ECO:0007669"/>
    <property type="project" value="UniProtKB-SubCell"/>
</dbReference>
<dbReference type="EC" id="3.1.1.-" evidence="8"/>
<sequence length="569" mass="61681">MKVAPVAYLVLLGLGSAAQLSTPVPKASITVSFSPSATVVGSSSVKAGGVESFKGIPYAQPPIGQLRLKPPRKITSPLGIINGTKIAPTCSQFTGPPPVFNDTFTQLITGALNTTFFWTPLPSSEDCLTLNVFRPPGTKERAKLPVMLWIHGGAFEIGSGTQFDGSYMVATSATLKKPVIYVSINYRLAGFGFMGGKEILTDGSANLGLQDQRMALEWVSDNIAAFGGDPTRVILWGQSAGSMSILDQMGLYGGNNSYNGKPLFHGGIMHSGSVLPADPVDCPKAQTIYDTVVEEANCTQSNDTLACLRSVDYDTFVRATNSVPSFTSYNSIALSYLPRPDGKVLVDSPEVFVQSGKYAAIPLIIGDQEDEGTLFSFPQTNVSNTPSLVEYFSSLFFDGATKSELQALVETYDESLSAGSPFRTGSAGEVYPGFKRLSAIIGDIGFTLARRAMLYDASKAHPSVPIWSYEASYYYGTPVLGTAHGSELPAFFGGPRSPVSQANFYYYTNFVYSLDPNESGSDNKYLFWPKWIESKQLLHMLRDNTSLLTDNFRWQSYEWIAANRSLLRF</sequence>
<dbReference type="AlphaFoldDB" id="A0A232LSZ3"/>
<evidence type="ECO:0000256" key="4">
    <source>
        <dbReference type="ARBA" id="ARBA00022729"/>
    </source>
</evidence>
<evidence type="ECO:0000256" key="3">
    <source>
        <dbReference type="ARBA" id="ARBA00022525"/>
    </source>
</evidence>